<dbReference type="GO" id="GO:0002953">
    <property type="term" value="F:5'-deoxynucleotidase activity"/>
    <property type="evidence" value="ECO:0007669"/>
    <property type="project" value="UniProtKB-EC"/>
</dbReference>
<comment type="cofactor">
    <cofactor evidence="3">
        <name>Co(2+)</name>
        <dbReference type="ChEBI" id="CHEBI:48828"/>
    </cofactor>
</comment>
<reference evidence="17" key="1">
    <citation type="submission" date="2025-08" db="UniProtKB">
        <authorList>
            <consortium name="RefSeq"/>
        </authorList>
    </citation>
    <scope>IDENTIFICATION</scope>
    <source>
        <tissue evidence="17">Gonad</tissue>
    </source>
</reference>
<evidence type="ECO:0000256" key="7">
    <source>
        <dbReference type="ARBA" id="ARBA00011738"/>
    </source>
</evidence>
<dbReference type="KEGG" id="bbel:109483104"/>
<dbReference type="OrthoDB" id="10254258at2759"/>
<evidence type="ECO:0000256" key="5">
    <source>
        <dbReference type="ARBA" id="ARBA00004074"/>
    </source>
</evidence>
<feature type="compositionally biased region" description="Polar residues" evidence="14">
    <location>
        <begin position="205"/>
        <end position="218"/>
    </location>
</feature>
<dbReference type="FunFam" id="1.10.3210.10:FF:000011">
    <property type="entry name" value="HD domain-containing protein 2"/>
    <property type="match status" value="1"/>
</dbReference>
<comment type="cofactor">
    <cofactor evidence="4">
        <name>Mg(2+)</name>
        <dbReference type="ChEBI" id="CHEBI:18420"/>
    </cofactor>
</comment>
<dbReference type="InterPro" id="IPR039356">
    <property type="entry name" value="YfbR/HDDC2"/>
</dbReference>
<evidence type="ECO:0000259" key="15">
    <source>
        <dbReference type="PROSITE" id="PS51831"/>
    </source>
</evidence>
<evidence type="ECO:0000256" key="1">
    <source>
        <dbReference type="ARBA" id="ARBA00001638"/>
    </source>
</evidence>
<feature type="domain" description="HD" evidence="15">
    <location>
        <begin position="37"/>
        <end position="140"/>
    </location>
</feature>
<dbReference type="PROSITE" id="PS51831">
    <property type="entry name" value="HD"/>
    <property type="match status" value="1"/>
</dbReference>
<dbReference type="GO" id="GO:0046872">
    <property type="term" value="F:metal ion binding"/>
    <property type="evidence" value="ECO:0007669"/>
    <property type="project" value="UniProtKB-KW"/>
</dbReference>
<dbReference type="SUPFAM" id="SSF109604">
    <property type="entry name" value="HD-domain/PDEase-like"/>
    <property type="match status" value="1"/>
</dbReference>
<dbReference type="Pfam" id="PF13023">
    <property type="entry name" value="HD_3"/>
    <property type="match status" value="1"/>
</dbReference>
<keyword evidence="12" id="KW-0460">Magnesium</keyword>
<evidence type="ECO:0000256" key="10">
    <source>
        <dbReference type="ARBA" id="ARBA00022723"/>
    </source>
</evidence>
<evidence type="ECO:0000256" key="13">
    <source>
        <dbReference type="ARBA" id="ARBA00032735"/>
    </source>
</evidence>
<evidence type="ECO:0000256" key="11">
    <source>
        <dbReference type="ARBA" id="ARBA00022801"/>
    </source>
</evidence>
<proteinExistence type="inferred from homology"/>
<evidence type="ECO:0000256" key="9">
    <source>
        <dbReference type="ARBA" id="ARBA00015933"/>
    </source>
</evidence>
<protein>
    <recommendedName>
        <fullName evidence="9">5'-deoxynucleotidase HDDC2</fullName>
        <ecNumber evidence="8">3.1.3.89</ecNumber>
    </recommendedName>
    <alternativeName>
        <fullName evidence="13">HD domain-containing protein 2</fullName>
    </alternativeName>
</protein>
<evidence type="ECO:0000313" key="16">
    <source>
        <dbReference type="Proteomes" id="UP000515135"/>
    </source>
</evidence>
<organism evidence="16 17">
    <name type="scientific">Branchiostoma belcheri</name>
    <name type="common">Amphioxus</name>
    <dbReference type="NCBI Taxonomy" id="7741"/>
    <lineage>
        <taxon>Eukaryota</taxon>
        <taxon>Metazoa</taxon>
        <taxon>Chordata</taxon>
        <taxon>Cephalochordata</taxon>
        <taxon>Leptocardii</taxon>
        <taxon>Amphioxiformes</taxon>
        <taxon>Branchiostomatidae</taxon>
        <taxon>Branchiostoma</taxon>
    </lineage>
</organism>
<gene>
    <name evidence="17" type="primary">LOC109483104</name>
</gene>
<keyword evidence="16" id="KW-1185">Reference proteome</keyword>
<evidence type="ECO:0000256" key="6">
    <source>
        <dbReference type="ARBA" id="ARBA00009999"/>
    </source>
</evidence>
<dbReference type="GeneID" id="109483104"/>
<dbReference type="PANTHER" id="PTHR11845:SF13">
    <property type="entry name" value="5'-DEOXYNUCLEOTIDASE HDDC2"/>
    <property type="match status" value="1"/>
</dbReference>
<evidence type="ECO:0000256" key="12">
    <source>
        <dbReference type="ARBA" id="ARBA00022842"/>
    </source>
</evidence>
<comment type="cofactor">
    <cofactor evidence="2">
        <name>Mn(2+)</name>
        <dbReference type="ChEBI" id="CHEBI:29035"/>
    </cofactor>
</comment>
<comment type="function">
    <text evidence="5">Catalyzes the dephosphorylation of the nucleoside 5'-monophosphates deoxyadenosine monophosphate (dAMP), deoxycytidine monophosphate (dCMP), deoxyguanosine monophosphate (dGMP) and deoxythymidine monophosphate (dTMP).</text>
</comment>
<dbReference type="AlphaFoldDB" id="A0A6P4ZXP7"/>
<dbReference type="InterPro" id="IPR003607">
    <property type="entry name" value="HD/PDEase_dom"/>
</dbReference>
<evidence type="ECO:0000313" key="17">
    <source>
        <dbReference type="RefSeq" id="XP_019641653.1"/>
    </source>
</evidence>
<keyword evidence="10" id="KW-0479">Metal-binding</keyword>
<dbReference type="GO" id="GO:0005737">
    <property type="term" value="C:cytoplasm"/>
    <property type="evidence" value="ECO:0007669"/>
    <property type="project" value="TreeGrafter"/>
</dbReference>
<comment type="similarity">
    <text evidence="6">Belongs to the HDDC2 family.</text>
</comment>
<accession>A0A6P4ZXP7</accession>
<keyword evidence="11" id="KW-0378">Hydrolase</keyword>
<sequence>MAASRGKLLEFMMLVGQLKRVPRTGWVLRGVQNVESVADHMYRMAIMAFLLDGEGDLNRDKCIKMALVHDMAESIVGDIAPADGISKEEKHRREKEAMVHLSGLVGGEVGKELYSLWEEYEQESTAEAKAVKDLDKFDMVLQAFEYETLQKRPGQLQDFFNSTRGKFHYPLVKSWMEELNRLRDNDDTDNPLTRIVNPSTKRDPSATSSDVQEENSST</sequence>
<dbReference type="Gene3D" id="1.10.3210.10">
    <property type="entry name" value="Hypothetical protein af1432"/>
    <property type="match status" value="1"/>
</dbReference>
<evidence type="ECO:0000256" key="14">
    <source>
        <dbReference type="SAM" id="MobiDB-lite"/>
    </source>
</evidence>
<evidence type="ECO:0000256" key="2">
    <source>
        <dbReference type="ARBA" id="ARBA00001936"/>
    </source>
</evidence>
<name>A0A6P4ZXP7_BRABE</name>
<dbReference type="PANTHER" id="PTHR11845">
    <property type="entry name" value="5'-DEOXYNUCLEOTIDASE HDDC2"/>
    <property type="match status" value="1"/>
</dbReference>
<dbReference type="SMART" id="SM00471">
    <property type="entry name" value="HDc"/>
    <property type="match status" value="1"/>
</dbReference>
<evidence type="ECO:0000256" key="3">
    <source>
        <dbReference type="ARBA" id="ARBA00001941"/>
    </source>
</evidence>
<feature type="region of interest" description="Disordered" evidence="14">
    <location>
        <begin position="183"/>
        <end position="218"/>
    </location>
</feature>
<dbReference type="InterPro" id="IPR006674">
    <property type="entry name" value="HD_domain"/>
</dbReference>
<dbReference type="GO" id="GO:0009159">
    <property type="term" value="P:deoxyribonucleoside monophosphate catabolic process"/>
    <property type="evidence" value="ECO:0007669"/>
    <property type="project" value="UniProtKB-ARBA"/>
</dbReference>
<comment type="catalytic activity">
    <reaction evidence="1">
        <text>a 2'-deoxyribonucleoside 5'-phosphate + H2O = a 2'-deoxyribonucleoside + phosphate</text>
        <dbReference type="Rhea" id="RHEA:36167"/>
        <dbReference type="ChEBI" id="CHEBI:15377"/>
        <dbReference type="ChEBI" id="CHEBI:18274"/>
        <dbReference type="ChEBI" id="CHEBI:43474"/>
        <dbReference type="ChEBI" id="CHEBI:65317"/>
        <dbReference type="EC" id="3.1.3.89"/>
    </reaction>
</comment>
<dbReference type="RefSeq" id="XP_019641653.1">
    <property type="nucleotide sequence ID" value="XM_019786094.1"/>
</dbReference>
<dbReference type="Proteomes" id="UP000515135">
    <property type="component" value="Unplaced"/>
</dbReference>
<dbReference type="EC" id="3.1.3.89" evidence="8"/>
<evidence type="ECO:0000256" key="4">
    <source>
        <dbReference type="ARBA" id="ARBA00001946"/>
    </source>
</evidence>
<comment type="subunit">
    <text evidence="7">Homodimer.</text>
</comment>
<evidence type="ECO:0000256" key="8">
    <source>
        <dbReference type="ARBA" id="ARBA00012964"/>
    </source>
</evidence>